<dbReference type="InterPro" id="IPR035965">
    <property type="entry name" value="PAS-like_dom_sf"/>
</dbReference>
<dbReference type="GO" id="GO:0018457">
    <property type="term" value="F:perillyl-alcohol dehydrogenase (NAD+) activity"/>
    <property type="evidence" value="ECO:0007669"/>
    <property type="project" value="UniProtKB-EC"/>
</dbReference>
<dbReference type="SUPFAM" id="SSF159800">
    <property type="entry name" value="PrpR receptor domain-like"/>
    <property type="match status" value="1"/>
</dbReference>
<evidence type="ECO:0000259" key="3">
    <source>
        <dbReference type="PROSITE" id="PS50045"/>
    </source>
</evidence>
<evidence type="ECO:0000313" key="5">
    <source>
        <dbReference type="EMBL" id="KZL93638.1"/>
    </source>
</evidence>
<dbReference type="OrthoDB" id="9803970at2"/>
<dbReference type="Gene3D" id="3.40.50.10660">
    <property type="entry name" value="PrpR receptor domain-like"/>
    <property type="match status" value="1"/>
</dbReference>
<dbReference type="EC" id="1.14.13.48" evidence="5"/>
<comment type="caution">
    <text evidence="5">The sequence shown here is derived from an EMBL/GenBank/DDBJ whole genome shotgun (WGS) entry which is preliminary data.</text>
</comment>
<dbReference type="InterPro" id="IPR010524">
    <property type="entry name" value="Sig_transdc_resp-reg_PrpR_N"/>
</dbReference>
<dbReference type="NCBIfam" id="TIGR00229">
    <property type="entry name" value="sensory_box"/>
    <property type="match status" value="1"/>
</dbReference>
<keyword evidence="1" id="KW-0547">Nucleotide-binding</keyword>
<dbReference type="SUPFAM" id="SSF52540">
    <property type="entry name" value="P-loop containing nucleoside triphosphate hydrolases"/>
    <property type="match status" value="1"/>
</dbReference>
<dbReference type="CDD" id="cd00130">
    <property type="entry name" value="PAS"/>
    <property type="match status" value="1"/>
</dbReference>
<dbReference type="RefSeq" id="WP_066617915.1">
    <property type="nucleotide sequence ID" value="NZ_FQXL01000031.1"/>
</dbReference>
<dbReference type="Pfam" id="PF06506">
    <property type="entry name" value="PrpR_N"/>
    <property type="match status" value="1"/>
</dbReference>
<dbReference type="EC" id="1.1.1.144" evidence="5"/>
<dbReference type="PROSITE" id="PS50045">
    <property type="entry name" value="SIGMA54_INTERACT_4"/>
    <property type="match status" value="1"/>
</dbReference>
<dbReference type="EC" id="1.1.1.243" evidence="5"/>
<evidence type="ECO:0000313" key="6">
    <source>
        <dbReference type="Proteomes" id="UP000076603"/>
    </source>
</evidence>
<dbReference type="Pfam" id="PF25601">
    <property type="entry name" value="AAA_lid_14"/>
    <property type="match status" value="1"/>
</dbReference>
<dbReference type="GO" id="GO:0018459">
    <property type="term" value="F:carveol dehydrogenase activity"/>
    <property type="evidence" value="ECO:0007669"/>
    <property type="project" value="UniProtKB-EC"/>
</dbReference>
<dbReference type="PROSITE" id="PS50112">
    <property type="entry name" value="PAS"/>
    <property type="match status" value="1"/>
</dbReference>
<dbReference type="InterPro" id="IPR003593">
    <property type="entry name" value="AAA+_ATPase"/>
</dbReference>
<dbReference type="Gene3D" id="3.30.450.20">
    <property type="entry name" value="PAS domain"/>
    <property type="match status" value="1"/>
</dbReference>
<dbReference type="PANTHER" id="PTHR32071">
    <property type="entry name" value="TRANSCRIPTIONAL REGULATORY PROTEIN"/>
    <property type="match status" value="1"/>
</dbReference>
<dbReference type="InterPro" id="IPR058031">
    <property type="entry name" value="AAA_lid_NorR"/>
</dbReference>
<dbReference type="Gene3D" id="1.10.8.60">
    <property type="match status" value="1"/>
</dbReference>
<dbReference type="InterPro" id="IPR013767">
    <property type="entry name" value="PAS_fold"/>
</dbReference>
<dbReference type="InterPro" id="IPR025943">
    <property type="entry name" value="Sigma_54_int_dom_ATP-bd_2"/>
</dbReference>
<evidence type="ECO:0000259" key="4">
    <source>
        <dbReference type="PROSITE" id="PS50112"/>
    </source>
</evidence>
<dbReference type="Pfam" id="PF00989">
    <property type="entry name" value="PAS"/>
    <property type="match status" value="1"/>
</dbReference>
<dbReference type="SUPFAM" id="SSF55785">
    <property type="entry name" value="PYP-like sensor domain (PAS domain)"/>
    <property type="match status" value="1"/>
</dbReference>
<dbReference type="InterPro" id="IPR027417">
    <property type="entry name" value="P-loop_NTPase"/>
</dbReference>
<dbReference type="GO" id="GO:0000156">
    <property type="term" value="F:phosphorelay response regulator activity"/>
    <property type="evidence" value="ECO:0007669"/>
    <property type="project" value="InterPro"/>
</dbReference>
<evidence type="ECO:0000256" key="2">
    <source>
        <dbReference type="ARBA" id="ARBA00022840"/>
    </source>
</evidence>
<dbReference type="FunFam" id="3.40.50.300:FF:000006">
    <property type="entry name" value="DNA-binding transcriptional regulator NtrC"/>
    <property type="match status" value="1"/>
</dbReference>
<dbReference type="PATRIC" id="fig|1121326.3.peg.643"/>
<protein>
    <submittedName>
        <fullName evidence="5">Limonene hydroxylase</fullName>
        <ecNumber evidence="5">1.1.1.144</ecNumber>
        <ecNumber evidence="5">1.1.1.243</ecNumber>
        <ecNumber evidence="5">1.14.13.48</ecNumber>
        <ecNumber evidence="5">1.14.13.49</ecNumber>
    </submittedName>
</protein>
<keyword evidence="2" id="KW-0067">ATP-binding</keyword>
<dbReference type="SMART" id="SM00091">
    <property type="entry name" value="PAS"/>
    <property type="match status" value="1"/>
</dbReference>
<dbReference type="EC" id="1.14.13.49" evidence="5"/>
<dbReference type="Gene3D" id="3.40.50.2300">
    <property type="match status" value="1"/>
</dbReference>
<dbReference type="PANTHER" id="PTHR32071:SF57">
    <property type="entry name" value="C4-DICARBOXYLATE TRANSPORT TRANSCRIPTIONAL REGULATORY PROTEIN DCTD"/>
    <property type="match status" value="1"/>
</dbReference>
<dbReference type="InterPro" id="IPR000014">
    <property type="entry name" value="PAS"/>
</dbReference>
<dbReference type="Gene3D" id="3.40.50.300">
    <property type="entry name" value="P-loop containing nucleotide triphosphate hydrolases"/>
    <property type="match status" value="1"/>
</dbReference>
<dbReference type="SMART" id="SM00382">
    <property type="entry name" value="AAA"/>
    <property type="match status" value="1"/>
</dbReference>
<organism evidence="5 6">
    <name type="scientific">Clostridium magnum DSM 2767</name>
    <dbReference type="NCBI Taxonomy" id="1121326"/>
    <lineage>
        <taxon>Bacteria</taxon>
        <taxon>Bacillati</taxon>
        <taxon>Bacillota</taxon>
        <taxon>Clostridia</taxon>
        <taxon>Eubacteriales</taxon>
        <taxon>Clostridiaceae</taxon>
        <taxon>Clostridium</taxon>
    </lineage>
</organism>
<feature type="domain" description="Sigma-54 factor interaction" evidence="3">
    <location>
        <begin position="330"/>
        <end position="559"/>
    </location>
</feature>
<keyword evidence="5" id="KW-0560">Oxidoreductase</keyword>
<dbReference type="PROSITE" id="PS00676">
    <property type="entry name" value="SIGMA54_INTERACT_2"/>
    <property type="match status" value="1"/>
</dbReference>
<dbReference type="GO" id="GO:0005524">
    <property type="term" value="F:ATP binding"/>
    <property type="evidence" value="ECO:0007669"/>
    <property type="project" value="UniProtKB-KW"/>
</dbReference>
<reference evidence="5 6" key="1">
    <citation type="submission" date="2016-04" db="EMBL/GenBank/DDBJ databases">
        <title>Genome sequence of Clostridium magnum DSM 2767.</title>
        <authorList>
            <person name="Poehlein A."/>
            <person name="Uhlig R."/>
            <person name="Fischer R."/>
            <person name="Bahl H."/>
            <person name="Daniel R."/>
        </authorList>
    </citation>
    <scope>NUCLEOTIDE SEQUENCE [LARGE SCALE GENOMIC DNA]</scope>
    <source>
        <strain evidence="5 6">DSM 2767</strain>
    </source>
</reference>
<dbReference type="AlphaFoldDB" id="A0A161X2B5"/>
<gene>
    <name evidence="5" type="ORF">CLMAG_06840</name>
</gene>
<accession>A0A161X2B5</accession>
<dbReference type="GO" id="GO:0003677">
    <property type="term" value="F:DNA binding"/>
    <property type="evidence" value="ECO:0007669"/>
    <property type="project" value="InterPro"/>
</dbReference>
<dbReference type="EMBL" id="LWAE01000001">
    <property type="protein sequence ID" value="KZL93638.1"/>
    <property type="molecule type" value="Genomic_DNA"/>
</dbReference>
<name>A0A161X2B5_9CLOT</name>
<dbReference type="Gene3D" id="1.10.10.60">
    <property type="entry name" value="Homeodomain-like"/>
    <property type="match status" value="1"/>
</dbReference>
<dbReference type="InterPro" id="IPR002078">
    <property type="entry name" value="Sigma_54_int"/>
</dbReference>
<dbReference type="Proteomes" id="UP000076603">
    <property type="component" value="Unassembled WGS sequence"/>
</dbReference>
<keyword evidence="6" id="KW-1185">Reference proteome</keyword>
<sequence length="642" mass="72812">MSKIILLATGDYVAELGYNLKNKLKNPDELVVINTHFDEAVQCIRQLEDQDIDVIISRGTWADRIKSEFNTIPVVKIPITGVEIMSAINLAKKKLKKDDFTIGYMGYKELIHPIKPFLDTLNLDIRIYEVKDIEDVENQISKAIKDKVDIIIAGHVGCEAAKKVGMNYIWLESSESSFQEAYTKALEIQNAVYMEKKKSKEISTILNSVSEAIISIDEFQNITTFNELAEKFTGYKSSEAIGKHIKDVCKYIDSKLLSKSMNMGEKVTGKVIEIRGKAFAISITPVTIKNKISNIIITLQEVSELQNVEIKVRKSLYLKGNVAQYNFDDIKGVSGEIKETIEMAKSFSQLESNVLIIGETGIGKELFAQSIHNLSSRREGPFVAVNCGAIPSTLINSEFFGYEEGAFTGAAKGGKIGLFELAHNGTIFLDEISEMDLYGQVTLLRVIQERQIRRVGGETIIPINVRIIAAANRNLYGMVKENKFRRDLFYRLSVLVLKVPPLRDRKKDISYLAEIFVNMYAEMFKKEISLSKKALGELEMFDWDGNVRQLKNFCERIVADFIKKQIHNSFYIENSLEKEDVVTEIHSITDGDKFIINKKGISYKRITDLITKYDGNRELIAKELKISRTTLWRYMKLLGISK</sequence>
<dbReference type="STRING" id="1121326.CLMAG_06840"/>
<dbReference type="GO" id="GO:0006355">
    <property type="term" value="P:regulation of DNA-templated transcription"/>
    <property type="evidence" value="ECO:0007669"/>
    <property type="project" value="InterPro"/>
</dbReference>
<dbReference type="Pfam" id="PF00158">
    <property type="entry name" value="Sigma54_activat"/>
    <property type="match status" value="1"/>
</dbReference>
<dbReference type="CDD" id="cd00009">
    <property type="entry name" value="AAA"/>
    <property type="match status" value="1"/>
</dbReference>
<evidence type="ECO:0000256" key="1">
    <source>
        <dbReference type="ARBA" id="ARBA00022741"/>
    </source>
</evidence>
<proteinExistence type="predicted"/>
<feature type="domain" description="PAS" evidence="4">
    <location>
        <begin position="198"/>
        <end position="243"/>
    </location>
</feature>